<dbReference type="InterPro" id="IPR032874">
    <property type="entry name" value="DDE_dom"/>
</dbReference>
<evidence type="ECO:0000313" key="7">
    <source>
        <dbReference type="Proteomes" id="UP000597444"/>
    </source>
</evidence>
<reference evidence="6" key="1">
    <citation type="submission" date="2020-10" db="EMBL/GenBank/DDBJ databases">
        <title>Taxonomic study of unclassified bacteria belonging to the class Ktedonobacteria.</title>
        <authorList>
            <person name="Yabe S."/>
            <person name="Wang C.M."/>
            <person name="Zheng Y."/>
            <person name="Sakai Y."/>
            <person name="Cavaletti L."/>
            <person name="Monciardini P."/>
            <person name="Donadio S."/>
        </authorList>
    </citation>
    <scope>NUCLEOTIDE SEQUENCE</scope>
    <source>
        <strain evidence="6">ID150040</strain>
    </source>
</reference>
<proteinExistence type="predicted"/>
<dbReference type="InterPro" id="IPR047930">
    <property type="entry name" value="Transpos_IS6"/>
</dbReference>
<evidence type="ECO:0000313" key="6">
    <source>
        <dbReference type="EMBL" id="GHP00355.1"/>
    </source>
</evidence>
<accession>A0A8J3IYN2</accession>
<dbReference type="GO" id="GO:0006310">
    <property type="term" value="P:DNA recombination"/>
    <property type="evidence" value="ECO:0007669"/>
    <property type="project" value="UniProtKB-KW"/>
</dbReference>
<dbReference type="PANTHER" id="PTHR35528:SF3">
    <property type="entry name" value="BLL1675 PROTEIN"/>
    <property type="match status" value="1"/>
</dbReference>
<dbReference type="InterPro" id="IPR036397">
    <property type="entry name" value="RNaseH_sf"/>
</dbReference>
<dbReference type="PANTHER" id="PTHR35528">
    <property type="entry name" value="BLL1675 PROTEIN"/>
    <property type="match status" value="1"/>
</dbReference>
<dbReference type="RefSeq" id="WP_220210880.1">
    <property type="nucleotide sequence ID" value="NZ_BNJK01000002.1"/>
</dbReference>
<evidence type="ECO:0000256" key="1">
    <source>
        <dbReference type="ARBA" id="ARBA00002286"/>
    </source>
</evidence>
<sequence>MNCPYCAASTIRKRGKKTELGYATFFCSACHRTFNERTGTLFNSLEVPTDVVFLVVFWRLRYKLSLRDVAEMFLERGFVFTHETVRDWESRFAPLIANQLRRKRRGQAGSSWHVDETYVRGHGKWCYLYRAIDHDGNLVDSLLSEKRNMEAAKRFFQQAVEVVGHAPKQVTTDGHTSYPRAIRETLGNEVLHQCNHYLNNRLEQDHRAIKQRYYPMHGFGNVESAARFCQAFDELRNYFRPRSIMGTSISLSKRRRAFLDLLRALQVLLQVAS</sequence>
<evidence type="ECO:0000259" key="5">
    <source>
        <dbReference type="Pfam" id="PF13610"/>
    </source>
</evidence>
<keyword evidence="4" id="KW-0233">DNA recombination</keyword>
<organism evidence="6 7">
    <name type="scientific">Reticulibacter mediterranei</name>
    <dbReference type="NCBI Taxonomy" id="2778369"/>
    <lineage>
        <taxon>Bacteria</taxon>
        <taxon>Bacillati</taxon>
        <taxon>Chloroflexota</taxon>
        <taxon>Ktedonobacteria</taxon>
        <taxon>Ktedonobacterales</taxon>
        <taxon>Reticulibacteraceae</taxon>
        <taxon>Reticulibacter</taxon>
    </lineage>
</organism>
<dbReference type="GO" id="GO:0032196">
    <property type="term" value="P:transposition"/>
    <property type="evidence" value="ECO:0007669"/>
    <property type="project" value="UniProtKB-KW"/>
</dbReference>
<keyword evidence="2" id="KW-0815">Transposition</keyword>
<dbReference type="Proteomes" id="UP000597444">
    <property type="component" value="Unassembled WGS sequence"/>
</dbReference>
<dbReference type="Pfam" id="PF13610">
    <property type="entry name" value="DDE_Tnp_IS240"/>
    <property type="match status" value="1"/>
</dbReference>
<dbReference type="AlphaFoldDB" id="A0A8J3IYN2"/>
<dbReference type="EMBL" id="BNJK01000002">
    <property type="protein sequence ID" value="GHP00355.1"/>
    <property type="molecule type" value="Genomic_DNA"/>
</dbReference>
<dbReference type="NCBIfam" id="NF033587">
    <property type="entry name" value="transpos_IS6"/>
    <property type="match status" value="1"/>
</dbReference>
<keyword evidence="7" id="KW-1185">Reference proteome</keyword>
<dbReference type="GO" id="GO:0003677">
    <property type="term" value="F:DNA binding"/>
    <property type="evidence" value="ECO:0007669"/>
    <property type="project" value="UniProtKB-KW"/>
</dbReference>
<keyword evidence="3" id="KW-0238">DNA-binding</keyword>
<dbReference type="Gene3D" id="3.30.420.10">
    <property type="entry name" value="Ribonuclease H-like superfamily/Ribonuclease H"/>
    <property type="match status" value="1"/>
</dbReference>
<comment type="caution">
    <text evidence="6">The sequence shown here is derived from an EMBL/GenBank/DDBJ whole genome shotgun (WGS) entry which is preliminary data.</text>
</comment>
<gene>
    <name evidence="6" type="ORF">KSF_104020</name>
</gene>
<evidence type="ECO:0000256" key="2">
    <source>
        <dbReference type="ARBA" id="ARBA00022578"/>
    </source>
</evidence>
<feature type="domain" description="DDE" evidence="5">
    <location>
        <begin position="110"/>
        <end position="240"/>
    </location>
</feature>
<protein>
    <recommendedName>
        <fullName evidence="5">DDE domain-containing protein</fullName>
    </recommendedName>
</protein>
<comment type="function">
    <text evidence="1">Involved in the transposition of the insertion sequence.</text>
</comment>
<name>A0A8J3IYN2_9CHLR</name>
<evidence type="ECO:0000256" key="4">
    <source>
        <dbReference type="ARBA" id="ARBA00023172"/>
    </source>
</evidence>
<dbReference type="InterPro" id="IPR052183">
    <property type="entry name" value="IS_Transposase"/>
</dbReference>
<dbReference type="InterPro" id="IPR012337">
    <property type="entry name" value="RNaseH-like_sf"/>
</dbReference>
<dbReference type="SUPFAM" id="SSF53098">
    <property type="entry name" value="Ribonuclease H-like"/>
    <property type="match status" value="1"/>
</dbReference>
<evidence type="ECO:0000256" key="3">
    <source>
        <dbReference type="ARBA" id="ARBA00023125"/>
    </source>
</evidence>